<gene>
    <name evidence="3" type="ORF">CCMP2556_LOCUS13047</name>
</gene>
<dbReference type="SUPFAM" id="SSF52949">
    <property type="entry name" value="Macro domain-like"/>
    <property type="match status" value="1"/>
</dbReference>
<name>A0ABP0JUB2_9DINO</name>
<organism evidence="3 4">
    <name type="scientific">Durusdinium trenchii</name>
    <dbReference type="NCBI Taxonomy" id="1381693"/>
    <lineage>
        <taxon>Eukaryota</taxon>
        <taxon>Sar</taxon>
        <taxon>Alveolata</taxon>
        <taxon>Dinophyceae</taxon>
        <taxon>Suessiales</taxon>
        <taxon>Symbiodiniaceae</taxon>
        <taxon>Durusdinium</taxon>
    </lineage>
</organism>
<dbReference type="NCBIfam" id="TIGR02452">
    <property type="entry name" value="TIGR02452 family protein"/>
    <property type="match status" value="1"/>
</dbReference>
<feature type="region of interest" description="Disordered" evidence="1">
    <location>
        <begin position="292"/>
        <end position="314"/>
    </location>
</feature>
<comment type="caution">
    <text evidence="3">The sequence shown here is derived from an EMBL/GenBank/DDBJ whole genome shotgun (WGS) entry which is preliminary data.</text>
</comment>
<reference evidence="3 4" key="1">
    <citation type="submission" date="2024-02" db="EMBL/GenBank/DDBJ databases">
        <authorList>
            <person name="Chen Y."/>
            <person name="Shah S."/>
            <person name="Dougan E. K."/>
            <person name="Thang M."/>
            <person name="Chan C."/>
        </authorList>
    </citation>
    <scope>NUCLEOTIDE SEQUENCE [LARGE SCALE GENOMIC DNA]</scope>
</reference>
<dbReference type="Pfam" id="PF10021">
    <property type="entry name" value="PARG_cat_microb"/>
    <property type="match status" value="1"/>
</dbReference>
<dbReference type="PANTHER" id="PTHR35596">
    <property type="entry name" value="DUF2263 DOMAIN-CONTAINING PROTEIN"/>
    <property type="match status" value="1"/>
</dbReference>
<dbReference type="InterPro" id="IPR012664">
    <property type="entry name" value="CHP02452"/>
</dbReference>
<keyword evidence="4" id="KW-1185">Reference proteome</keyword>
<feature type="domain" description="Microbial-type PARG catalytic" evidence="2">
    <location>
        <begin position="19"/>
        <end position="134"/>
    </location>
</feature>
<dbReference type="Gene3D" id="3.40.220.10">
    <property type="entry name" value="Leucine Aminopeptidase, subunit E, domain 1"/>
    <property type="match status" value="1"/>
</dbReference>
<dbReference type="InterPro" id="IPR019261">
    <property type="entry name" value="PARG_cat_microbial"/>
</dbReference>
<dbReference type="InterPro" id="IPR043472">
    <property type="entry name" value="Macro_dom-like"/>
</dbReference>
<dbReference type="PANTHER" id="PTHR35596:SF1">
    <property type="entry name" value="MICROBIAL-TYPE PARG CATALYTIC DOMAIN-CONTAINING PROTEIN"/>
    <property type="match status" value="1"/>
</dbReference>
<evidence type="ECO:0000256" key="1">
    <source>
        <dbReference type="SAM" id="MobiDB-lite"/>
    </source>
</evidence>
<evidence type="ECO:0000313" key="3">
    <source>
        <dbReference type="EMBL" id="CAK9017899.1"/>
    </source>
</evidence>
<dbReference type="EMBL" id="CAXAMN010006535">
    <property type="protein sequence ID" value="CAK9017899.1"/>
    <property type="molecule type" value="Genomic_DNA"/>
</dbReference>
<dbReference type="Proteomes" id="UP001642484">
    <property type="component" value="Unassembled WGS sequence"/>
</dbReference>
<proteinExistence type="predicted"/>
<accession>A0ABP0JUB2</accession>
<evidence type="ECO:0000259" key="2">
    <source>
        <dbReference type="Pfam" id="PF10021"/>
    </source>
</evidence>
<evidence type="ECO:0000313" key="4">
    <source>
        <dbReference type="Proteomes" id="UP001642484"/>
    </source>
</evidence>
<protein>
    <recommendedName>
        <fullName evidence="2">Microbial-type PARG catalytic domain-containing protein</fullName>
    </recommendedName>
</protein>
<sequence length="314" mass="33400">MPWKSKARAHVDPAATMIETRRIIGTGHYKVDGTTVKLDKRRLGSAPGQSMKFHLDELGLVEGGPFTSPCRLRLAQCDCLEAAEFLSEGGGNVPMVLDFASGSNPGGGLKGHQQGTQEEEMCRRSSLLPSLEHHEYPLPEGGIYAPQICVFRGPAQQGYPLLKTPFWVTVLASEMPNCGDMGNKEKALARRKIQGVLQMALRHGHSSLVLGAWGCGAFGNDPVVMATLFKEELSKVSGLEVVFAILGRNAEVFSQVLELDPLPDLLAPAGAAGAGASFGSAVGDLSAQKRDGELEGHIPSPPCASDNFSSVVIR</sequence>